<reference evidence="7 8" key="1">
    <citation type="submission" date="2022-12" db="EMBL/GenBank/DDBJ databases">
        <title>Chromosome-level genome of Tegillarca granosa.</title>
        <authorList>
            <person name="Kim J."/>
        </authorList>
    </citation>
    <scope>NUCLEOTIDE SEQUENCE [LARGE SCALE GENOMIC DNA]</scope>
    <source>
        <strain evidence="7">Teg-2019</strain>
        <tissue evidence="7">Adductor muscle</tissue>
    </source>
</reference>
<keyword evidence="2 6" id="KW-0812">Transmembrane</keyword>
<evidence type="ECO:0000256" key="2">
    <source>
        <dbReference type="ARBA" id="ARBA00022692"/>
    </source>
</evidence>
<dbReference type="InterPro" id="IPR018939">
    <property type="entry name" value="Autophagy-rel_prot_27"/>
</dbReference>
<comment type="subcellular location">
    <subcellularLocation>
        <location evidence="1">Membrane</location>
        <topology evidence="1">Single-pass membrane protein</topology>
    </subcellularLocation>
</comment>
<gene>
    <name evidence="7" type="ORF">KUTeg_001283</name>
</gene>
<dbReference type="Pfam" id="PF09451">
    <property type="entry name" value="ATG27"/>
    <property type="match status" value="1"/>
</dbReference>
<keyword evidence="4 6" id="KW-1133">Transmembrane helix</keyword>
<accession>A0ABQ9FV82</accession>
<evidence type="ECO:0000313" key="8">
    <source>
        <dbReference type="Proteomes" id="UP001217089"/>
    </source>
</evidence>
<dbReference type="PANTHER" id="PTHR15071:SF0">
    <property type="entry name" value="MANNOSE 6-PHOSPHATE RECEPTOR-LIKE PROTEIN 1"/>
    <property type="match status" value="1"/>
</dbReference>
<sequence length="102" mass="11182">MCLPNGCPVNVSPNDLSAGTVLCIIFFICVSTYFVVGILYKKAVESASGIDLLPHTSFWTSLPGLIKDGYLFFISPCLGDRRVKTSKIIKSPLEMVKRVENP</sequence>
<evidence type="ECO:0000256" key="3">
    <source>
        <dbReference type="ARBA" id="ARBA00022729"/>
    </source>
</evidence>
<evidence type="ECO:0000313" key="7">
    <source>
        <dbReference type="EMBL" id="KAJ8321158.1"/>
    </source>
</evidence>
<evidence type="ECO:0000256" key="1">
    <source>
        <dbReference type="ARBA" id="ARBA00004167"/>
    </source>
</evidence>
<dbReference type="Proteomes" id="UP001217089">
    <property type="component" value="Unassembled WGS sequence"/>
</dbReference>
<name>A0ABQ9FV82_TEGGR</name>
<comment type="caution">
    <text evidence="7">The sequence shown here is derived from an EMBL/GenBank/DDBJ whole genome shotgun (WGS) entry which is preliminary data.</text>
</comment>
<organism evidence="7 8">
    <name type="scientific">Tegillarca granosa</name>
    <name type="common">Malaysian cockle</name>
    <name type="synonym">Anadara granosa</name>
    <dbReference type="NCBI Taxonomy" id="220873"/>
    <lineage>
        <taxon>Eukaryota</taxon>
        <taxon>Metazoa</taxon>
        <taxon>Spiralia</taxon>
        <taxon>Lophotrochozoa</taxon>
        <taxon>Mollusca</taxon>
        <taxon>Bivalvia</taxon>
        <taxon>Autobranchia</taxon>
        <taxon>Pteriomorphia</taxon>
        <taxon>Arcoida</taxon>
        <taxon>Arcoidea</taxon>
        <taxon>Arcidae</taxon>
        <taxon>Tegillarca</taxon>
    </lineage>
</organism>
<evidence type="ECO:0000256" key="5">
    <source>
        <dbReference type="ARBA" id="ARBA00023136"/>
    </source>
</evidence>
<proteinExistence type="predicted"/>
<protein>
    <submittedName>
        <fullName evidence="7">Uncharacterized protein</fullName>
    </submittedName>
</protein>
<keyword evidence="5 6" id="KW-0472">Membrane</keyword>
<evidence type="ECO:0000256" key="4">
    <source>
        <dbReference type="ARBA" id="ARBA00022989"/>
    </source>
</evidence>
<dbReference type="PANTHER" id="PTHR15071">
    <property type="entry name" value="MANNOSE-6-PHOSPHATE RECEPTOR FAMILY MEMBER"/>
    <property type="match status" value="1"/>
</dbReference>
<evidence type="ECO:0000256" key="6">
    <source>
        <dbReference type="SAM" id="Phobius"/>
    </source>
</evidence>
<dbReference type="EMBL" id="JARBDR010000135">
    <property type="protein sequence ID" value="KAJ8321158.1"/>
    <property type="molecule type" value="Genomic_DNA"/>
</dbReference>
<keyword evidence="3" id="KW-0732">Signal</keyword>
<feature type="transmembrane region" description="Helical" evidence="6">
    <location>
        <begin position="18"/>
        <end position="40"/>
    </location>
</feature>
<keyword evidence="8" id="KW-1185">Reference proteome</keyword>